<gene>
    <name evidence="3" type="ORF">DEA37_0004382</name>
</gene>
<keyword evidence="4" id="KW-1185">Reference proteome</keyword>
<feature type="region of interest" description="Disordered" evidence="1">
    <location>
        <begin position="259"/>
        <end position="311"/>
    </location>
</feature>
<feature type="domain" description="Rho-GAP" evidence="2">
    <location>
        <begin position="1"/>
        <end position="66"/>
    </location>
</feature>
<dbReference type="InterPro" id="IPR000198">
    <property type="entry name" value="RhoGAP_dom"/>
</dbReference>
<dbReference type="GO" id="GO:0005096">
    <property type="term" value="F:GTPase activator activity"/>
    <property type="evidence" value="ECO:0007669"/>
    <property type="project" value="InterPro"/>
</dbReference>
<evidence type="ECO:0000313" key="3">
    <source>
        <dbReference type="EMBL" id="KAA3679529.1"/>
    </source>
</evidence>
<dbReference type="Proteomes" id="UP000324629">
    <property type="component" value="Unassembled WGS sequence"/>
</dbReference>
<sequence length="354" mass="38467">MYLPFRNFVFRVSAESRFNNMTPSNLGIVFAPSLLRSPEETVAAIMNTKFASTAIELMIENHGALFGLTSSGTGCTVSTVIPTRPAALVEPVYVTPITPSTLKNQSDFNAHLNADPSSPAKVALTVPLLAPSSSNQTPSEPLATSVHLCGDQTSPGCVPQLKPPIPRRTHSSNTFRGDVLNRFGELSRRPSATRPLDSNFKSSPSLPLNQIEEQCESINTQNVPLANRLKRDDDSSAHPQPLPRSHVCYSRSFMDLSINSPSDSQLPSTTPTPRSDCPTSSICGFTQSVKSQPTLAPPPVPSHKPAWVRPSGIQADRSVKRKCINSQPDLSSVHSLGFFDRYISFHLFLLSEFS</sequence>
<evidence type="ECO:0000259" key="2">
    <source>
        <dbReference type="PROSITE" id="PS50238"/>
    </source>
</evidence>
<reference evidence="3 4" key="1">
    <citation type="journal article" date="2019" name="Gigascience">
        <title>Whole-genome sequence of the oriental lung fluke Paragonimus westermani.</title>
        <authorList>
            <person name="Oey H."/>
            <person name="Zakrzewski M."/>
            <person name="Narain K."/>
            <person name="Devi K.R."/>
            <person name="Agatsuma T."/>
            <person name="Nawaratna S."/>
            <person name="Gobert G.N."/>
            <person name="Jones M.K."/>
            <person name="Ragan M.A."/>
            <person name="McManus D.P."/>
            <person name="Krause L."/>
        </authorList>
    </citation>
    <scope>NUCLEOTIDE SEQUENCE [LARGE SCALE GENOMIC DNA]</scope>
    <source>
        <strain evidence="3 4">IND2009</strain>
    </source>
</reference>
<organism evidence="3 4">
    <name type="scientific">Paragonimus westermani</name>
    <dbReference type="NCBI Taxonomy" id="34504"/>
    <lineage>
        <taxon>Eukaryota</taxon>
        <taxon>Metazoa</taxon>
        <taxon>Spiralia</taxon>
        <taxon>Lophotrochozoa</taxon>
        <taxon>Platyhelminthes</taxon>
        <taxon>Trematoda</taxon>
        <taxon>Digenea</taxon>
        <taxon>Plagiorchiida</taxon>
        <taxon>Troglotremata</taxon>
        <taxon>Troglotrematidae</taxon>
        <taxon>Paragonimus</taxon>
    </lineage>
</organism>
<dbReference type="AlphaFoldDB" id="A0A5J4NVI3"/>
<comment type="caution">
    <text evidence="3">The sequence shown here is derived from an EMBL/GenBank/DDBJ whole genome shotgun (WGS) entry which is preliminary data.</text>
</comment>
<dbReference type="GO" id="GO:0007165">
    <property type="term" value="P:signal transduction"/>
    <property type="evidence" value="ECO:0007669"/>
    <property type="project" value="InterPro"/>
</dbReference>
<accession>A0A5J4NVI3</accession>
<dbReference type="EMBL" id="QNGE01000710">
    <property type="protein sequence ID" value="KAA3679529.1"/>
    <property type="molecule type" value="Genomic_DNA"/>
</dbReference>
<dbReference type="Gene3D" id="1.10.555.10">
    <property type="entry name" value="Rho GTPase activation protein"/>
    <property type="match status" value="1"/>
</dbReference>
<name>A0A5J4NVI3_9TREM</name>
<dbReference type="PROSITE" id="PS50238">
    <property type="entry name" value="RHOGAP"/>
    <property type="match status" value="1"/>
</dbReference>
<feature type="compositionally biased region" description="Polar residues" evidence="1">
    <location>
        <begin position="259"/>
        <end position="294"/>
    </location>
</feature>
<protein>
    <recommendedName>
        <fullName evidence="2">Rho-GAP domain-containing protein</fullName>
    </recommendedName>
</protein>
<evidence type="ECO:0000313" key="4">
    <source>
        <dbReference type="Proteomes" id="UP000324629"/>
    </source>
</evidence>
<evidence type="ECO:0000256" key="1">
    <source>
        <dbReference type="SAM" id="MobiDB-lite"/>
    </source>
</evidence>
<dbReference type="InterPro" id="IPR008936">
    <property type="entry name" value="Rho_GTPase_activation_prot"/>
</dbReference>
<feature type="region of interest" description="Disordered" evidence="1">
    <location>
        <begin position="184"/>
        <end position="206"/>
    </location>
</feature>
<dbReference type="PANTHER" id="PTHR12552">
    <property type="entry name" value="OLIGOPHRENIN 1"/>
    <property type="match status" value="1"/>
</dbReference>
<dbReference type="PANTHER" id="PTHR12552:SF1">
    <property type="entry name" value="RHO GTPASE-ACTIVATING PROTEIN GRAF"/>
    <property type="match status" value="1"/>
</dbReference>
<dbReference type="SUPFAM" id="SSF48350">
    <property type="entry name" value="GTPase activation domain, GAP"/>
    <property type="match status" value="1"/>
</dbReference>
<dbReference type="InterPro" id="IPR047234">
    <property type="entry name" value="GRAF_fam"/>
</dbReference>
<proteinExistence type="predicted"/>